<dbReference type="InterPro" id="IPR035965">
    <property type="entry name" value="PAS-like_dom_sf"/>
</dbReference>
<feature type="coiled-coil region" evidence="8">
    <location>
        <begin position="486"/>
        <end position="513"/>
    </location>
</feature>
<dbReference type="PROSITE" id="PS50109">
    <property type="entry name" value="HIS_KIN"/>
    <property type="match status" value="1"/>
</dbReference>
<dbReference type="InterPro" id="IPR005467">
    <property type="entry name" value="His_kinase_dom"/>
</dbReference>
<comment type="caution">
    <text evidence="13">The sequence shown here is derived from an EMBL/GenBank/DDBJ whole genome shotgun (WGS) entry which is preliminary data.</text>
</comment>
<dbReference type="SMART" id="SM00387">
    <property type="entry name" value="HATPase_c"/>
    <property type="match status" value="1"/>
</dbReference>
<evidence type="ECO:0000256" key="5">
    <source>
        <dbReference type="ARBA" id="ARBA00022989"/>
    </source>
</evidence>
<name>A0A2N7VR44_9BURK</name>
<evidence type="ECO:0000256" key="6">
    <source>
        <dbReference type="ARBA" id="ARBA00023012"/>
    </source>
</evidence>
<dbReference type="GO" id="GO:0016020">
    <property type="term" value="C:membrane"/>
    <property type="evidence" value="ECO:0007669"/>
    <property type="project" value="UniProtKB-SubCell"/>
</dbReference>
<evidence type="ECO:0000259" key="12">
    <source>
        <dbReference type="PROSITE" id="PS50839"/>
    </source>
</evidence>
<organism evidence="13 14">
    <name type="scientific">Trinickia soli</name>
    <dbReference type="NCBI Taxonomy" id="380675"/>
    <lineage>
        <taxon>Bacteria</taxon>
        <taxon>Pseudomonadati</taxon>
        <taxon>Pseudomonadota</taxon>
        <taxon>Betaproteobacteria</taxon>
        <taxon>Burkholderiales</taxon>
        <taxon>Burkholderiaceae</taxon>
        <taxon>Trinickia</taxon>
    </lineage>
</organism>
<evidence type="ECO:0000259" key="11">
    <source>
        <dbReference type="PROSITE" id="PS50109"/>
    </source>
</evidence>
<keyword evidence="14" id="KW-1185">Reference proteome</keyword>
<keyword evidence="8" id="KW-0175">Coiled coil</keyword>
<gene>
    <name evidence="13" type="ORF">C0Z19_21385</name>
</gene>
<dbReference type="InterPro" id="IPR003594">
    <property type="entry name" value="HATPase_dom"/>
</dbReference>
<dbReference type="AlphaFoldDB" id="A0A2N7VR44"/>
<evidence type="ECO:0000256" key="2">
    <source>
        <dbReference type="ARBA" id="ARBA00022679"/>
    </source>
</evidence>
<dbReference type="SUPFAM" id="SSF55874">
    <property type="entry name" value="ATPase domain of HSP90 chaperone/DNA topoisomerase II/histidine kinase"/>
    <property type="match status" value="1"/>
</dbReference>
<dbReference type="Gene3D" id="3.30.450.350">
    <property type="entry name" value="CHASE domain"/>
    <property type="match status" value="1"/>
</dbReference>
<dbReference type="Proteomes" id="UP000235347">
    <property type="component" value="Unassembled WGS sequence"/>
</dbReference>
<keyword evidence="2" id="KW-0808">Transferase</keyword>
<evidence type="ECO:0000313" key="13">
    <source>
        <dbReference type="EMBL" id="PMS19607.1"/>
    </source>
</evidence>
<dbReference type="Pfam" id="PF03924">
    <property type="entry name" value="CHASE"/>
    <property type="match status" value="1"/>
</dbReference>
<evidence type="ECO:0008006" key="15">
    <source>
        <dbReference type="Google" id="ProtNLM"/>
    </source>
</evidence>
<evidence type="ECO:0000256" key="4">
    <source>
        <dbReference type="ARBA" id="ARBA00022777"/>
    </source>
</evidence>
<evidence type="ECO:0000256" key="7">
    <source>
        <dbReference type="ARBA" id="ARBA00023136"/>
    </source>
</evidence>
<dbReference type="CDD" id="cd00130">
    <property type="entry name" value="PAS"/>
    <property type="match status" value="1"/>
</dbReference>
<keyword evidence="5 10" id="KW-1133">Transmembrane helix</keyword>
<protein>
    <recommendedName>
        <fullName evidence="15">Histidine kinase</fullName>
    </recommendedName>
</protein>
<proteinExistence type="predicted"/>
<dbReference type="GO" id="GO:0046983">
    <property type="term" value="F:protein dimerization activity"/>
    <property type="evidence" value="ECO:0007669"/>
    <property type="project" value="InterPro"/>
</dbReference>
<dbReference type="InterPro" id="IPR013656">
    <property type="entry name" value="PAS_4"/>
</dbReference>
<dbReference type="EMBL" id="PNYB01000021">
    <property type="protein sequence ID" value="PMS19607.1"/>
    <property type="molecule type" value="Genomic_DNA"/>
</dbReference>
<feature type="transmembrane region" description="Helical" evidence="10">
    <location>
        <begin position="28"/>
        <end position="49"/>
    </location>
</feature>
<evidence type="ECO:0000256" key="9">
    <source>
        <dbReference type="SAM" id="MobiDB-lite"/>
    </source>
</evidence>
<feature type="domain" description="Histidine kinase" evidence="11">
    <location>
        <begin position="521"/>
        <end position="719"/>
    </location>
</feature>
<dbReference type="InterPro" id="IPR006189">
    <property type="entry name" value="CHASE_dom"/>
</dbReference>
<dbReference type="Gene3D" id="1.20.5.1930">
    <property type="match status" value="1"/>
</dbReference>
<dbReference type="SUPFAM" id="SSF55785">
    <property type="entry name" value="PYP-like sensor domain (PAS domain)"/>
    <property type="match status" value="1"/>
</dbReference>
<dbReference type="InterPro" id="IPR050482">
    <property type="entry name" value="Sensor_HK_TwoCompSys"/>
</dbReference>
<dbReference type="NCBIfam" id="TIGR00229">
    <property type="entry name" value="sensory_box"/>
    <property type="match status" value="1"/>
</dbReference>
<evidence type="ECO:0000256" key="8">
    <source>
        <dbReference type="SAM" id="Coils"/>
    </source>
</evidence>
<dbReference type="PANTHER" id="PTHR24421">
    <property type="entry name" value="NITRATE/NITRITE SENSOR PROTEIN NARX-RELATED"/>
    <property type="match status" value="1"/>
</dbReference>
<keyword evidence="3 10" id="KW-0812">Transmembrane</keyword>
<sequence length="727" mass="78048">MSAAGTSPSPATPPDERKGDNAPLRVPLLAAIATAAVFFFAAFVSALVVHKHLLAVAQGSFDTRASHVTGDVRRELILCSQLLRGASGLVAAQSSSGDGRPSPDAWDRYISRLDLDDAPPCVRTLGYADASASALASMPHATNADATAGPLARTVLMWPPRGDAPDGGDLGVSDLTRAALMRAANSGEVAMSVRPLPRESASETEQGGGSAHARVDLYLPVYRTVPPPALAPARRAALLGFVVARLDTEYLFASIAAHEPHFEIRVSAGQPPMSLYPPGAVLADKNDRPQQFHRTDTLRFGGQAISLNYATSDPTLAASADFSSSAILSAGLAAALIMGAAVFIFMRQRGTTLAEAGLARSRSSLNEARMMAIFHSSGEAIITLDAQQRIVLFNPTAEQVFRCSAMDAIGTPIDRFIPARYREGHRKHVERFGETGVTQRKMGRQQPVLVGLRADGEEFPIEASIAQVNDGHGKLYAVMLRDVTERVRSEDTLKASRQELRELSANLQSVREDEKTRIARELHDDLGQQLTALKMDLSAVEQSLADSPAAPPTVLEQLQGMRRLIDSTVGSVRRIAADLRPVMLDDLGLMPAIDWLLNDFKTRYGIDIERRIEPGDTLFSKNGATTIFRIIQEALTNVVKHAEATRVSIALDTEDGQCRLRIADNGRGVRDAQAAEGHGEKSFGLLGIRERVHVLGGSVSIETALESGFALSVRIPLAAIQQEEALP</sequence>
<dbReference type="Pfam" id="PF02518">
    <property type="entry name" value="HATPase_c"/>
    <property type="match status" value="1"/>
</dbReference>
<evidence type="ECO:0000256" key="3">
    <source>
        <dbReference type="ARBA" id="ARBA00022692"/>
    </source>
</evidence>
<keyword evidence="7 10" id="KW-0472">Membrane</keyword>
<keyword evidence="6" id="KW-0902">Two-component regulatory system</keyword>
<dbReference type="InterPro" id="IPR042240">
    <property type="entry name" value="CHASE_sf"/>
</dbReference>
<dbReference type="InterPro" id="IPR011712">
    <property type="entry name" value="Sig_transdc_His_kin_sub3_dim/P"/>
</dbReference>
<dbReference type="InterPro" id="IPR000014">
    <property type="entry name" value="PAS"/>
</dbReference>
<keyword evidence="4" id="KW-0418">Kinase</keyword>
<dbReference type="SMART" id="SM00091">
    <property type="entry name" value="PAS"/>
    <property type="match status" value="1"/>
</dbReference>
<dbReference type="Pfam" id="PF07730">
    <property type="entry name" value="HisKA_3"/>
    <property type="match status" value="1"/>
</dbReference>
<comment type="subcellular location">
    <subcellularLocation>
        <location evidence="1">Membrane</location>
    </subcellularLocation>
</comment>
<dbReference type="CDD" id="cd16917">
    <property type="entry name" value="HATPase_UhpB-NarQ-NarX-like"/>
    <property type="match status" value="1"/>
</dbReference>
<accession>A0A2N7VR44</accession>
<feature type="transmembrane region" description="Helical" evidence="10">
    <location>
        <begin position="326"/>
        <end position="346"/>
    </location>
</feature>
<feature type="domain" description="CHASE" evidence="12">
    <location>
        <begin position="150"/>
        <end position="255"/>
    </location>
</feature>
<dbReference type="Gene3D" id="3.30.450.20">
    <property type="entry name" value="PAS domain"/>
    <property type="match status" value="1"/>
</dbReference>
<dbReference type="InterPro" id="IPR036890">
    <property type="entry name" value="HATPase_C_sf"/>
</dbReference>
<reference evidence="13 14" key="1">
    <citation type="submission" date="2018-01" db="EMBL/GenBank/DDBJ databases">
        <title>Whole genome analyses suggest that Burkholderia sensu lato contains two further novel genera in the rhizoxinica-symbiotica group Mycetohabitans gen. nov., and Trinickia gen. nov.: implications for the evolution of diazotrophy and nodulation in the Burkholderiaceae.</title>
        <authorList>
            <person name="Estrada-de los Santos P."/>
            <person name="Palmer M."/>
            <person name="Chavez-Ramirez B."/>
            <person name="Beukes C."/>
            <person name="Steenkamp E.T."/>
            <person name="Hirsch A.M."/>
            <person name="Manyaka P."/>
            <person name="Maluk M."/>
            <person name="Lafos M."/>
            <person name="Crook M."/>
            <person name="Gross E."/>
            <person name="Simon M.F."/>
            <person name="Bueno dos Reis Junior F."/>
            <person name="Poole P.S."/>
            <person name="Venter S.N."/>
            <person name="James E.K."/>
        </authorList>
    </citation>
    <scope>NUCLEOTIDE SEQUENCE [LARGE SCALE GENOMIC DNA]</scope>
    <source>
        <strain evidence="13 14">GP25-8</strain>
    </source>
</reference>
<dbReference type="SMART" id="SM01079">
    <property type="entry name" value="CHASE"/>
    <property type="match status" value="1"/>
</dbReference>
<evidence type="ECO:0000313" key="14">
    <source>
        <dbReference type="Proteomes" id="UP000235347"/>
    </source>
</evidence>
<dbReference type="Gene3D" id="3.30.565.10">
    <property type="entry name" value="Histidine kinase-like ATPase, C-terminal domain"/>
    <property type="match status" value="1"/>
</dbReference>
<dbReference type="PROSITE" id="PS50839">
    <property type="entry name" value="CHASE"/>
    <property type="match status" value="1"/>
</dbReference>
<evidence type="ECO:0000256" key="10">
    <source>
        <dbReference type="SAM" id="Phobius"/>
    </source>
</evidence>
<evidence type="ECO:0000256" key="1">
    <source>
        <dbReference type="ARBA" id="ARBA00004370"/>
    </source>
</evidence>
<dbReference type="GO" id="GO:0000155">
    <property type="term" value="F:phosphorelay sensor kinase activity"/>
    <property type="evidence" value="ECO:0007669"/>
    <property type="project" value="InterPro"/>
</dbReference>
<feature type="region of interest" description="Disordered" evidence="9">
    <location>
        <begin position="1"/>
        <end position="20"/>
    </location>
</feature>
<dbReference type="Pfam" id="PF08448">
    <property type="entry name" value="PAS_4"/>
    <property type="match status" value="1"/>
</dbReference>
<dbReference type="PANTHER" id="PTHR24421:SF59">
    <property type="entry name" value="OXYGEN SENSOR HISTIDINE KINASE NREB"/>
    <property type="match status" value="1"/>
</dbReference>